<name>A0ABW3E9G5_9LACO</name>
<dbReference type="EMBL" id="JBHTIO010000001">
    <property type="protein sequence ID" value="MFD0896275.1"/>
    <property type="molecule type" value="Genomic_DNA"/>
</dbReference>
<accession>A0ABW3E9G5</accession>
<protein>
    <submittedName>
        <fullName evidence="1">Uncharacterized protein</fullName>
    </submittedName>
</protein>
<evidence type="ECO:0000313" key="1">
    <source>
        <dbReference type="EMBL" id="MFD0896275.1"/>
    </source>
</evidence>
<dbReference type="Proteomes" id="UP001597104">
    <property type="component" value="Unassembled WGS sequence"/>
</dbReference>
<dbReference type="RefSeq" id="WP_137636714.1">
    <property type="nucleotide sequence ID" value="NZ_BJDN01000002.1"/>
</dbReference>
<gene>
    <name evidence="1" type="ORF">ACFQZ7_00775</name>
</gene>
<organism evidence="1 2">
    <name type="scientific">Loigolactobacillus binensis</name>
    <dbReference type="NCBI Taxonomy" id="2559922"/>
    <lineage>
        <taxon>Bacteria</taxon>
        <taxon>Bacillati</taxon>
        <taxon>Bacillota</taxon>
        <taxon>Bacilli</taxon>
        <taxon>Lactobacillales</taxon>
        <taxon>Lactobacillaceae</taxon>
        <taxon>Loigolactobacillus</taxon>
    </lineage>
</organism>
<comment type="caution">
    <text evidence="1">The sequence shown here is derived from an EMBL/GenBank/DDBJ whole genome shotgun (WGS) entry which is preliminary data.</text>
</comment>
<sequence length="386" mass="42719">MIKLRRLFLLVSFLLVGLFGAVTVHGQSEHAAAEKVRTALITDYCQTNFQLAPQAITYDYQQLPLGATGQAMVKFAPAAVAYNPFLHDYAPKAVVQLTFYPAAEAKQKPWVNSTRQALANWVNRAFADVISYADATTGYYLRQTDGKGPFQVTNIAFTPTATQSQTFIQHYAQLQAPDARSEPAALQQAVDLGLVGHEFDLFFSAPRWLAYGYRADETDQLIRDNLASELQVKHLTAGTKFNVWTTDDVAYTYVYQNGDFKQLAGDRVTSRSSRKYLNQLIAKKTVYMTTLRATSGGGYGPVPGEVSVLNFFPGQWVTYYDDDHGKYSLHKGSLALGSTDHVTGTTIEHVWRVGPNDYRAWMTTAADDGSGGSFVVKLTGAAKRWD</sequence>
<evidence type="ECO:0000313" key="2">
    <source>
        <dbReference type="Proteomes" id="UP001597104"/>
    </source>
</evidence>
<reference evidence="2" key="1">
    <citation type="journal article" date="2019" name="Int. J. Syst. Evol. Microbiol.">
        <title>The Global Catalogue of Microorganisms (GCM) 10K type strain sequencing project: providing services to taxonomists for standard genome sequencing and annotation.</title>
        <authorList>
            <consortium name="The Broad Institute Genomics Platform"/>
            <consortium name="The Broad Institute Genome Sequencing Center for Infectious Disease"/>
            <person name="Wu L."/>
            <person name="Ma J."/>
        </authorList>
    </citation>
    <scope>NUCLEOTIDE SEQUENCE [LARGE SCALE GENOMIC DNA]</scope>
    <source>
        <strain evidence="2">CCM 8925</strain>
    </source>
</reference>
<keyword evidence="2" id="KW-1185">Reference proteome</keyword>
<proteinExistence type="predicted"/>